<accession>A0A4Z1PH12</accession>
<dbReference type="AlphaFoldDB" id="A0A4Z1PH12"/>
<evidence type="ECO:0000259" key="9">
    <source>
        <dbReference type="Pfam" id="PF00955"/>
    </source>
</evidence>
<dbReference type="GO" id="GO:0005886">
    <property type="term" value="C:plasma membrane"/>
    <property type="evidence" value="ECO:0007669"/>
    <property type="project" value="TreeGrafter"/>
</dbReference>
<dbReference type="InterPro" id="IPR003020">
    <property type="entry name" value="HCO3_transpt_euk"/>
</dbReference>
<feature type="transmembrane region" description="Helical" evidence="8">
    <location>
        <begin position="132"/>
        <end position="154"/>
    </location>
</feature>
<feature type="domain" description="Bicarbonate transporter-like transmembrane" evidence="9">
    <location>
        <begin position="24"/>
        <end position="189"/>
    </location>
</feature>
<dbReference type="PANTHER" id="PTHR11453">
    <property type="entry name" value="ANION EXCHANGE PROTEIN"/>
    <property type="match status" value="1"/>
</dbReference>
<proteinExistence type="inferred from homology"/>
<feature type="transmembrane region" description="Helical" evidence="8">
    <location>
        <begin position="472"/>
        <end position="489"/>
    </location>
</feature>
<evidence type="ECO:0000256" key="3">
    <source>
        <dbReference type="ARBA" id="ARBA00022554"/>
    </source>
</evidence>
<dbReference type="Pfam" id="PF00955">
    <property type="entry name" value="HCO3_cotransp"/>
    <property type="match status" value="2"/>
</dbReference>
<evidence type="ECO:0000256" key="8">
    <source>
        <dbReference type="SAM" id="Phobius"/>
    </source>
</evidence>
<evidence type="ECO:0000256" key="7">
    <source>
        <dbReference type="SAM" id="MobiDB-lite"/>
    </source>
</evidence>
<evidence type="ECO:0000256" key="5">
    <source>
        <dbReference type="ARBA" id="ARBA00022989"/>
    </source>
</evidence>
<dbReference type="OrthoDB" id="1735926at2759"/>
<keyword evidence="6 8" id="KW-0472">Membrane</keyword>
<feature type="compositionally biased region" description="Basic and acidic residues" evidence="7">
    <location>
        <begin position="545"/>
        <end position="555"/>
    </location>
</feature>
<dbReference type="GO" id="GO:0005452">
    <property type="term" value="F:solute:inorganic anion antiporter activity"/>
    <property type="evidence" value="ECO:0007669"/>
    <property type="project" value="InterPro"/>
</dbReference>
<evidence type="ECO:0000313" key="11">
    <source>
        <dbReference type="Proteomes" id="UP000298493"/>
    </source>
</evidence>
<comment type="subcellular location">
    <subcellularLocation>
        <location evidence="1">Vacuole membrane</location>
        <topology evidence="1">Multi-pass membrane protein</topology>
    </subcellularLocation>
</comment>
<feature type="transmembrane region" description="Helical" evidence="8">
    <location>
        <begin position="327"/>
        <end position="348"/>
    </location>
</feature>
<keyword evidence="4 8" id="KW-0812">Transmembrane</keyword>
<feature type="transmembrane region" description="Helical" evidence="8">
    <location>
        <begin position="81"/>
        <end position="100"/>
    </location>
</feature>
<reference evidence="10 11" key="1">
    <citation type="submission" date="2019-04" db="EMBL/GenBank/DDBJ databases">
        <title>High contiguity whole genome sequence and gene annotation resource for two Venturia nashicola isolates.</title>
        <authorList>
            <person name="Prokchorchik M."/>
            <person name="Won K."/>
            <person name="Lee Y."/>
            <person name="Choi E.D."/>
            <person name="Segonzac C."/>
            <person name="Sohn K.H."/>
        </authorList>
    </citation>
    <scope>NUCLEOTIDE SEQUENCE [LARGE SCALE GENOMIC DNA]</scope>
    <source>
        <strain evidence="10 11">PRI2</strain>
    </source>
</reference>
<evidence type="ECO:0000256" key="1">
    <source>
        <dbReference type="ARBA" id="ARBA00004128"/>
    </source>
</evidence>
<dbReference type="STRING" id="86259.A0A4Z1PH12"/>
<feature type="transmembrane region" description="Helical" evidence="8">
    <location>
        <begin position="290"/>
        <end position="307"/>
    </location>
</feature>
<feature type="transmembrane region" description="Helical" evidence="8">
    <location>
        <begin position="495"/>
        <end position="512"/>
    </location>
</feature>
<dbReference type="Gene3D" id="1.10.287.570">
    <property type="entry name" value="Helical hairpin bin"/>
    <property type="match status" value="1"/>
</dbReference>
<feature type="domain" description="Bicarbonate transporter-like transmembrane" evidence="9">
    <location>
        <begin position="200"/>
        <end position="528"/>
    </location>
</feature>
<gene>
    <name evidence="10" type="ORF">E6O75_ATG03991</name>
</gene>
<comment type="similarity">
    <text evidence="2">Belongs to the anion exchanger (TC 2.A.31) family.</text>
</comment>
<dbReference type="EMBL" id="SNSC02000004">
    <property type="protein sequence ID" value="TID24786.1"/>
    <property type="molecule type" value="Genomic_DNA"/>
</dbReference>
<dbReference type="FunFam" id="1.10.287.570:FF:000003">
    <property type="entry name" value="Anion exchange family protein"/>
    <property type="match status" value="1"/>
</dbReference>
<dbReference type="InterPro" id="IPR011531">
    <property type="entry name" value="HCO3_transpt-like_TM_dom"/>
</dbReference>
<dbReference type="GO" id="GO:0046713">
    <property type="term" value="P:borate transport"/>
    <property type="evidence" value="ECO:0007669"/>
    <property type="project" value="TreeGrafter"/>
</dbReference>
<feature type="transmembrane region" description="Helical" evidence="8">
    <location>
        <begin position="166"/>
        <end position="184"/>
    </location>
</feature>
<dbReference type="PANTHER" id="PTHR11453:SF38">
    <property type="entry name" value="ANION TRANSPORTER (EUROFUNG)"/>
    <property type="match status" value="1"/>
</dbReference>
<dbReference type="GO" id="GO:0005774">
    <property type="term" value="C:vacuolar membrane"/>
    <property type="evidence" value="ECO:0007669"/>
    <property type="project" value="UniProtKB-SubCell"/>
</dbReference>
<feature type="transmembrane region" description="Helical" evidence="8">
    <location>
        <begin position="106"/>
        <end position="125"/>
    </location>
</feature>
<evidence type="ECO:0000256" key="6">
    <source>
        <dbReference type="ARBA" id="ARBA00023136"/>
    </source>
</evidence>
<feature type="transmembrane region" description="Helical" evidence="8">
    <location>
        <begin position="47"/>
        <end position="69"/>
    </location>
</feature>
<feature type="compositionally biased region" description="Basic and acidic residues" evidence="7">
    <location>
        <begin position="562"/>
        <end position="583"/>
    </location>
</feature>
<feature type="transmembrane region" description="Helical" evidence="8">
    <location>
        <begin position="428"/>
        <end position="452"/>
    </location>
</feature>
<dbReference type="GO" id="GO:0006820">
    <property type="term" value="P:monoatomic anion transport"/>
    <property type="evidence" value="ECO:0007669"/>
    <property type="project" value="InterPro"/>
</dbReference>
<feature type="region of interest" description="Disordered" evidence="7">
    <location>
        <begin position="545"/>
        <end position="610"/>
    </location>
</feature>
<keyword evidence="11" id="KW-1185">Reference proteome</keyword>
<evidence type="ECO:0000256" key="4">
    <source>
        <dbReference type="ARBA" id="ARBA00022692"/>
    </source>
</evidence>
<organism evidence="10 11">
    <name type="scientific">Venturia nashicola</name>
    <dbReference type="NCBI Taxonomy" id="86259"/>
    <lineage>
        <taxon>Eukaryota</taxon>
        <taxon>Fungi</taxon>
        <taxon>Dikarya</taxon>
        <taxon>Ascomycota</taxon>
        <taxon>Pezizomycotina</taxon>
        <taxon>Dothideomycetes</taxon>
        <taxon>Pleosporomycetidae</taxon>
        <taxon>Venturiales</taxon>
        <taxon>Venturiaceae</taxon>
        <taxon>Venturia</taxon>
    </lineage>
</organism>
<comment type="caution">
    <text evidence="10">The sequence shown here is derived from an EMBL/GenBank/DDBJ whole genome shotgun (WGS) entry which is preliminary data.</text>
</comment>
<name>A0A4Z1PH12_9PEZI</name>
<dbReference type="Proteomes" id="UP000298493">
    <property type="component" value="Unassembled WGS sequence"/>
</dbReference>
<sequence>MLYAREYKWETEPSGWRRNRNAQPFRGMVHDVRRRLPWYWSDIRDGFNYRTFAATVRMYFVNLLPALAFQLDMNHNTGGFYGINEALFSSALAAMVFSTISAQPLTIVGITGLISLFNYTIYDIIKLHDVSFYPAFMVWVGIWSAITHWITAIFNWCDYMRYVTDYSSNTFALYVGTIYIIKGVEELSINFYDGRITNGFMSVMIGILFTLTVYFLEKIRSTTLFTESIRELLSDYAYPLATIWWTGFSHIPGNLRRVHIECLPITRSWYPTVPRPHIWLVEFWHLPVKWVFVALPIGMLVTLLFYYDHNLSSLTAQARHFPLRKPAGFHWDFFLLGWTTIIAAIVGIPFPNGLVPQAPVHTDALTTYKDEVEVTNTADGEQIFSKKTVATHVTEQRMSHFLMGLLIIGTMTRPLLVVLGTIPRAVLSGVFFIVGWGSIAGNGIITNLLFLVTEKRFIQPSNPLLKISRRRILLFTSFQLFTWAVSVAISQTIAAIAFPVIVTALIPFRVFVIPKIFERWELEILDALTADSDVVLASLGGKPTMRENMDAESADHGGISSAERHGSEADEKDGATDGDNEKTRQRKRYAVDDDGDEVRPETGTGQRESK</sequence>
<feature type="transmembrane region" description="Helical" evidence="8">
    <location>
        <begin position="196"/>
        <end position="216"/>
    </location>
</feature>
<dbReference type="GO" id="GO:0050801">
    <property type="term" value="P:monoatomic ion homeostasis"/>
    <property type="evidence" value="ECO:0007669"/>
    <property type="project" value="TreeGrafter"/>
</dbReference>
<protein>
    <recommendedName>
        <fullName evidence="9">Bicarbonate transporter-like transmembrane domain-containing protein</fullName>
    </recommendedName>
</protein>
<keyword evidence="3" id="KW-0926">Vacuole</keyword>
<evidence type="ECO:0000313" key="10">
    <source>
        <dbReference type="EMBL" id="TID24786.1"/>
    </source>
</evidence>
<keyword evidence="5 8" id="KW-1133">Transmembrane helix</keyword>
<feature type="transmembrane region" description="Helical" evidence="8">
    <location>
        <begin position="401"/>
        <end position="422"/>
    </location>
</feature>
<evidence type="ECO:0000256" key="2">
    <source>
        <dbReference type="ARBA" id="ARBA00010993"/>
    </source>
</evidence>